<name>A0A9P4KDX8_9PLEO</name>
<dbReference type="Proteomes" id="UP000800093">
    <property type="component" value="Unassembled WGS sequence"/>
</dbReference>
<reference evidence="2" key="1">
    <citation type="journal article" date="2020" name="Stud. Mycol.">
        <title>101 Dothideomycetes genomes: A test case for predicting lifestyles and emergence of pathogens.</title>
        <authorList>
            <person name="Haridas S."/>
            <person name="Albert R."/>
            <person name="Binder M."/>
            <person name="Bloem J."/>
            <person name="LaButti K."/>
            <person name="Salamov A."/>
            <person name="Andreopoulos B."/>
            <person name="Baker S."/>
            <person name="Barry K."/>
            <person name="Bills G."/>
            <person name="Bluhm B."/>
            <person name="Cannon C."/>
            <person name="Castanera R."/>
            <person name="Culley D."/>
            <person name="Daum C."/>
            <person name="Ezra D."/>
            <person name="Gonzalez J."/>
            <person name="Henrissat B."/>
            <person name="Kuo A."/>
            <person name="Liang C."/>
            <person name="Lipzen A."/>
            <person name="Lutzoni F."/>
            <person name="Magnuson J."/>
            <person name="Mondo S."/>
            <person name="Nolan M."/>
            <person name="Ohm R."/>
            <person name="Pangilinan J."/>
            <person name="Park H.-J."/>
            <person name="Ramirez L."/>
            <person name="Alfaro M."/>
            <person name="Sun H."/>
            <person name="Tritt A."/>
            <person name="Yoshinaga Y."/>
            <person name="Zwiers L.-H."/>
            <person name="Turgeon B."/>
            <person name="Goodwin S."/>
            <person name="Spatafora J."/>
            <person name="Crous P."/>
            <person name="Grigoriev I."/>
        </authorList>
    </citation>
    <scope>NUCLEOTIDE SEQUENCE [LARGE SCALE GENOMIC DNA]</scope>
    <source>
        <strain evidence="2">CBS 304.66</strain>
    </source>
</reference>
<dbReference type="EMBL" id="ML986595">
    <property type="protein sequence ID" value="KAF2266896.1"/>
    <property type="molecule type" value="Genomic_DNA"/>
</dbReference>
<organism evidence="1 2">
    <name type="scientific">Lojkania enalia</name>
    <dbReference type="NCBI Taxonomy" id="147567"/>
    <lineage>
        <taxon>Eukaryota</taxon>
        <taxon>Fungi</taxon>
        <taxon>Dikarya</taxon>
        <taxon>Ascomycota</taxon>
        <taxon>Pezizomycotina</taxon>
        <taxon>Dothideomycetes</taxon>
        <taxon>Pleosporomycetidae</taxon>
        <taxon>Pleosporales</taxon>
        <taxon>Pleosporales incertae sedis</taxon>
        <taxon>Lojkania</taxon>
    </lineage>
</organism>
<gene>
    <name evidence="1" type="ORF">CC78DRAFT_531322</name>
</gene>
<keyword evidence="2" id="KW-1185">Reference proteome</keyword>
<dbReference type="AlphaFoldDB" id="A0A9P4KDX8"/>
<evidence type="ECO:0000313" key="1">
    <source>
        <dbReference type="EMBL" id="KAF2266896.1"/>
    </source>
</evidence>
<proteinExistence type="predicted"/>
<sequence length="63" mass="6764">MPVFSVVGCSRHPGPRPTSIVIYHSFHSEHPSSGFPSPTCVFSSPDCPSNRTTPGLPRPAPYV</sequence>
<comment type="caution">
    <text evidence="1">The sequence shown here is derived from an EMBL/GenBank/DDBJ whole genome shotgun (WGS) entry which is preliminary data.</text>
</comment>
<protein>
    <submittedName>
        <fullName evidence="1">Uncharacterized protein</fullName>
    </submittedName>
</protein>
<accession>A0A9P4KDX8</accession>
<evidence type="ECO:0000313" key="2">
    <source>
        <dbReference type="Proteomes" id="UP000800093"/>
    </source>
</evidence>